<dbReference type="Pfam" id="PF14509">
    <property type="entry name" value="GH97_C"/>
    <property type="match status" value="1"/>
</dbReference>
<organism evidence="8 9">
    <name type="scientific">Fibrisoma limi BUZ 3</name>
    <dbReference type="NCBI Taxonomy" id="1185876"/>
    <lineage>
        <taxon>Bacteria</taxon>
        <taxon>Pseudomonadati</taxon>
        <taxon>Bacteroidota</taxon>
        <taxon>Cytophagia</taxon>
        <taxon>Cytophagales</taxon>
        <taxon>Spirosomataceae</taxon>
        <taxon>Fibrisoma</taxon>
    </lineage>
</organism>
<evidence type="ECO:0000256" key="1">
    <source>
        <dbReference type="ARBA" id="ARBA00001913"/>
    </source>
</evidence>
<dbReference type="InterPro" id="IPR052720">
    <property type="entry name" value="Glycosyl_hydrolase_97"/>
</dbReference>
<evidence type="ECO:0000256" key="2">
    <source>
        <dbReference type="ARBA" id="ARBA00011245"/>
    </source>
</evidence>
<evidence type="ECO:0000256" key="3">
    <source>
        <dbReference type="ARBA" id="ARBA00022837"/>
    </source>
</evidence>
<dbReference type="GO" id="GO:0030246">
    <property type="term" value="F:carbohydrate binding"/>
    <property type="evidence" value="ECO:0007669"/>
    <property type="project" value="InterPro"/>
</dbReference>
<feature type="domain" description="Glycosyl-hydrolase 97 C-terminal oligomerisation" evidence="7">
    <location>
        <begin position="587"/>
        <end position="687"/>
    </location>
</feature>
<dbReference type="Pfam" id="PF10566">
    <property type="entry name" value="Glyco_hydro_97"/>
    <property type="match status" value="1"/>
</dbReference>
<evidence type="ECO:0000259" key="7">
    <source>
        <dbReference type="Pfam" id="PF14509"/>
    </source>
</evidence>
<keyword evidence="8" id="KW-0378">Hydrolase</keyword>
<keyword evidence="9" id="KW-1185">Reference proteome</keyword>
<dbReference type="InterPro" id="IPR029486">
    <property type="entry name" value="GH97_N"/>
</dbReference>
<gene>
    <name evidence="8" type="ORF">BN8_01720</name>
</gene>
<dbReference type="EMBL" id="CAIT01000005">
    <property type="protein sequence ID" value="CCH52702.1"/>
    <property type="molecule type" value="Genomic_DNA"/>
</dbReference>
<dbReference type="Pfam" id="PF14508">
    <property type="entry name" value="GH97_N"/>
    <property type="match status" value="1"/>
</dbReference>
<keyword evidence="3" id="KW-0106">Calcium</keyword>
<dbReference type="InterPro" id="IPR017853">
    <property type="entry name" value="GH"/>
</dbReference>
<dbReference type="eggNOG" id="COG3023">
    <property type="taxonomic scope" value="Bacteria"/>
</dbReference>
<dbReference type="RefSeq" id="WP_009281286.1">
    <property type="nucleotide sequence ID" value="NZ_CAIT01000005.1"/>
</dbReference>
<dbReference type="Gene3D" id="2.70.98.10">
    <property type="match status" value="1"/>
</dbReference>
<dbReference type="Gene3D" id="3.20.20.70">
    <property type="entry name" value="Aldolase class I"/>
    <property type="match status" value="1"/>
</dbReference>
<dbReference type="InterPro" id="IPR014718">
    <property type="entry name" value="GH-type_carb-bd"/>
</dbReference>
<comment type="cofactor">
    <cofactor evidence="1">
        <name>Ca(2+)</name>
        <dbReference type="ChEBI" id="CHEBI:29108"/>
    </cofactor>
</comment>
<comment type="subunit">
    <text evidence="2">Monomer.</text>
</comment>
<dbReference type="Proteomes" id="UP000009309">
    <property type="component" value="Unassembled WGS sequence"/>
</dbReference>
<evidence type="ECO:0000313" key="9">
    <source>
        <dbReference type="Proteomes" id="UP000009309"/>
    </source>
</evidence>
<feature type="chain" id="PRO_5003658864" evidence="4">
    <location>
        <begin position="20"/>
        <end position="690"/>
    </location>
</feature>
<dbReference type="InterPro" id="IPR019563">
    <property type="entry name" value="GH97_catalytic"/>
</dbReference>
<dbReference type="InterPro" id="IPR013785">
    <property type="entry name" value="Aldolase_TIM"/>
</dbReference>
<evidence type="ECO:0000313" key="8">
    <source>
        <dbReference type="EMBL" id="CCH52702.1"/>
    </source>
</evidence>
<comment type="caution">
    <text evidence="8">The sequence shown here is derived from an EMBL/GenBank/DDBJ whole genome shotgun (WGS) entry which is preliminary data.</text>
</comment>
<dbReference type="PANTHER" id="PTHR35803">
    <property type="entry name" value="GLUCAN 1,4-ALPHA-GLUCOSIDASE SUSB-RELATED"/>
    <property type="match status" value="1"/>
</dbReference>
<feature type="domain" description="Glycosyl-hydrolase 97 N-terminal" evidence="6">
    <location>
        <begin position="25"/>
        <end position="293"/>
    </location>
</feature>
<dbReference type="AlphaFoldDB" id="I2GFM7"/>
<proteinExistence type="predicted"/>
<evidence type="ECO:0000259" key="6">
    <source>
        <dbReference type="Pfam" id="PF14508"/>
    </source>
</evidence>
<name>I2GFM7_9BACT</name>
<dbReference type="OrthoDB" id="57532at2"/>
<dbReference type="SUPFAM" id="SSF51445">
    <property type="entry name" value="(Trans)glycosidases"/>
    <property type="match status" value="1"/>
</dbReference>
<keyword evidence="4" id="KW-0732">Signal</keyword>
<evidence type="ECO:0000259" key="5">
    <source>
        <dbReference type="Pfam" id="PF10566"/>
    </source>
</evidence>
<dbReference type="GO" id="GO:0016787">
    <property type="term" value="F:hydrolase activity"/>
    <property type="evidence" value="ECO:0007669"/>
    <property type="project" value="UniProtKB-KW"/>
</dbReference>
<reference evidence="8 9" key="1">
    <citation type="journal article" date="2012" name="J. Bacteriol.">
        <title>Genome Sequence of the Filamentous Bacterium Fibrisoma limi BUZ 3T.</title>
        <authorList>
            <person name="Filippini M."/>
            <person name="Qi W."/>
            <person name="Jaenicke S."/>
            <person name="Goesmann A."/>
            <person name="Smits T.H."/>
            <person name="Bagheri H.C."/>
        </authorList>
    </citation>
    <scope>NUCLEOTIDE SEQUENCE [LARGE SCALE GENOMIC DNA]</scope>
    <source>
        <strain evidence="9">BUZ 3T</strain>
    </source>
</reference>
<dbReference type="STRING" id="1185876.BN8_01720"/>
<feature type="signal peptide" evidence="4">
    <location>
        <begin position="1"/>
        <end position="19"/>
    </location>
</feature>
<protein>
    <submittedName>
        <fullName evidence="8">Glycoside hydrolase 97</fullName>
    </submittedName>
</protein>
<dbReference type="InterPro" id="IPR029483">
    <property type="entry name" value="GH97_C"/>
</dbReference>
<sequence>MRNVYIFLLISVTGVAALAQPTVSVTSPNRALVITVQSTPSGEVLYQVRYKGKSVIEPSKLGFVLSKPQVSLTRFNITTIDSSRTDTTWQPVWGEVGQIRDHHHELALTLQDRSSPAITLRVRFRVFDDGLGFRYEFPQQPALTHFVVAGELTQFRLAADHRTFWMPGDYDSNEYLYNTTKLSEVDAVAAADREKDTALKSVIGPNAVQTPLLFTTTDGLYVSLYEAALRNYPVMHLQLDKPTLTLTAQLTPDAVGNKAYLQTPAQTPWRTLIISDKATDLPASKLILNLNEPSVIDNPSWIKPQKFVGMWWEMHIGKATWEKAGGKHGANTQNVKQYIDFAAKYGFDGVLVEGWNVGWEDWFGNWKEDVFDFVTPYPDYNLDSLTAYAQQKGVRLIMHHETSGSVTNYERRMDAAFSFMNKNGINTVKTGYVGRIIPRGEHHDGQWMVNHYERVARKAAEYKIMIDSHESAHPTGLHRTYPNWLASEAARGSEFNNAPTLGITPEHTTILPFTRLLGGPMDFTPGLFRFALNQFDSTRTQRVRTTLAKQLALYITLYSPLQMAADLPENYEKHLDALQFIRDVPVDWDDTKVIAAEPGDYILMARKEKGLPNWYVGAITDENGRDLALPLDFLDPGRTYDAVLYRDAPNADWQTNPAAYVIEKKAVTNKTKLTLRLAKGGGCAIQFVRR</sequence>
<accession>I2GFM7</accession>
<evidence type="ECO:0000256" key="4">
    <source>
        <dbReference type="SAM" id="SignalP"/>
    </source>
</evidence>
<feature type="domain" description="Glycosyl-hydrolase 97 catalytic" evidence="5">
    <location>
        <begin position="311"/>
        <end position="490"/>
    </location>
</feature>
<dbReference type="PANTHER" id="PTHR35803:SF1">
    <property type="entry name" value="GLUCAN 1,4-ALPHA-GLUCOSIDASE SUSB"/>
    <property type="match status" value="1"/>
</dbReference>